<dbReference type="Pfam" id="PF10551">
    <property type="entry name" value="MULE"/>
    <property type="match status" value="1"/>
</dbReference>
<dbReference type="InterPro" id="IPR006564">
    <property type="entry name" value="Znf_PMZ"/>
</dbReference>
<evidence type="ECO:0000256" key="2">
    <source>
        <dbReference type="ARBA" id="ARBA00022771"/>
    </source>
</evidence>
<evidence type="ECO:0000256" key="4">
    <source>
        <dbReference type="PROSITE-ProRule" id="PRU00047"/>
    </source>
</evidence>
<name>A0A6P6WSR3_COFAR</name>
<keyword evidence="2 4" id="KW-0863">Zinc-finger</keyword>
<feature type="compositionally biased region" description="Polar residues" evidence="5">
    <location>
        <begin position="487"/>
        <end position="508"/>
    </location>
</feature>
<keyword evidence="1" id="KW-0479">Metal-binding</keyword>
<evidence type="ECO:0000256" key="5">
    <source>
        <dbReference type="SAM" id="MobiDB-lite"/>
    </source>
</evidence>
<gene>
    <name evidence="9" type="primary">LOC113735672</name>
</gene>
<dbReference type="PROSITE" id="PS50158">
    <property type="entry name" value="ZF_CCHC"/>
    <property type="match status" value="1"/>
</dbReference>
<keyword evidence="3" id="KW-0862">Zinc</keyword>
<reference evidence="9" key="2">
    <citation type="submission" date="2025-08" db="UniProtKB">
        <authorList>
            <consortium name="RefSeq"/>
        </authorList>
    </citation>
    <scope>IDENTIFICATION</scope>
    <source>
        <tissue evidence="9">Leaves</tissue>
    </source>
</reference>
<organism evidence="8 9">
    <name type="scientific">Coffea arabica</name>
    <name type="common">Arabian coffee</name>
    <dbReference type="NCBI Taxonomy" id="13443"/>
    <lineage>
        <taxon>Eukaryota</taxon>
        <taxon>Viridiplantae</taxon>
        <taxon>Streptophyta</taxon>
        <taxon>Embryophyta</taxon>
        <taxon>Tracheophyta</taxon>
        <taxon>Spermatophyta</taxon>
        <taxon>Magnoliopsida</taxon>
        <taxon>eudicotyledons</taxon>
        <taxon>Gunneridae</taxon>
        <taxon>Pentapetalae</taxon>
        <taxon>asterids</taxon>
        <taxon>lamiids</taxon>
        <taxon>Gentianales</taxon>
        <taxon>Rubiaceae</taxon>
        <taxon>Ixoroideae</taxon>
        <taxon>Gardenieae complex</taxon>
        <taxon>Bertiereae - Coffeeae clade</taxon>
        <taxon>Coffeeae</taxon>
        <taxon>Coffea</taxon>
    </lineage>
</organism>
<dbReference type="PROSITE" id="PS50966">
    <property type="entry name" value="ZF_SWIM"/>
    <property type="match status" value="1"/>
</dbReference>
<dbReference type="InterPro" id="IPR001878">
    <property type="entry name" value="Znf_CCHC"/>
</dbReference>
<sequence length="607" mass="70256">MERIRSNIRMPTREIRQTVHEEYQTQISKWMASNARKLALKMIQGSAEAQYKKLWEYCVEIKKTHEGSTMEIMFTPFRESGGNPKFMRLYCCLAPLKKGFKNGCRPIIGLDGCHLKGVYRGQLLTAIAADPNNGWWPIAWAVVEREATEQWTWFLKYLSEDLEIENQCHYTFISDQQKGLDRALSEVLPGCEHRYCVQHMYRNFKKKHPGLALKDRIWNIACCTTVEMYGKAMEELQTFDKDAYEWVKKAPYPRHWCKAYFPTHVKSDMIVNNLCESFNAHIKDARDQPIITMLEIIREYLMERIQRRRAAMEKCKGSTGPLINEIVQTRVKHSSQWMPIWNALHGYQVKGPRGAQFAVDMQKKYCTCRLWEVSGIPCCHAIAAIFMREEDPYSYMDRCYSRGLFFQIYENVLQPISGEDHWPSSTMPVLDPPIPVTQPGRPKKARRRDVTEGRDHGRMLRRRVVIHCRKCGEVGHNAATCKKPSNEEAQQGSNQSSEAQPNNQQRQQSVEKDRTANDETGQQHPQQSQQHHHSQRRKNSATKLLTDAEKGAINANYAYLGKEPPFTVGNWRGRWSGRGRGRARGRGRGRQGEREMRGTVTGRGTQP</sequence>
<evidence type="ECO:0000313" key="9">
    <source>
        <dbReference type="RefSeq" id="XP_027118468.1"/>
    </source>
</evidence>
<evidence type="ECO:0000259" key="7">
    <source>
        <dbReference type="PROSITE" id="PS50966"/>
    </source>
</evidence>
<dbReference type="RefSeq" id="XP_027118468.1">
    <property type="nucleotide sequence ID" value="XM_027262667.2"/>
</dbReference>
<evidence type="ECO:0000256" key="1">
    <source>
        <dbReference type="ARBA" id="ARBA00022723"/>
    </source>
</evidence>
<protein>
    <recommendedName>
        <fullName evidence="10">SWIM-type domain-containing protein</fullName>
    </recommendedName>
</protein>
<evidence type="ECO:0000313" key="8">
    <source>
        <dbReference type="Proteomes" id="UP001652660"/>
    </source>
</evidence>
<accession>A0A6P6WSR3</accession>
<dbReference type="GO" id="GO:0003676">
    <property type="term" value="F:nucleic acid binding"/>
    <property type="evidence" value="ECO:0007669"/>
    <property type="project" value="InterPro"/>
</dbReference>
<dbReference type="Pfam" id="PF04434">
    <property type="entry name" value="SWIM"/>
    <property type="match status" value="1"/>
</dbReference>
<feature type="compositionally biased region" description="Basic and acidic residues" evidence="5">
    <location>
        <begin position="448"/>
        <end position="458"/>
    </location>
</feature>
<dbReference type="OrthoDB" id="1918246at2759"/>
<dbReference type="PANTHER" id="PTHR31973">
    <property type="entry name" value="POLYPROTEIN, PUTATIVE-RELATED"/>
    <property type="match status" value="1"/>
</dbReference>
<proteinExistence type="predicted"/>
<feature type="compositionally biased region" description="Basic residues" evidence="5">
    <location>
        <begin position="575"/>
        <end position="589"/>
    </location>
</feature>
<dbReference type="InterPro" id="IPR018289">
    <property type="entry name" value="MULE_transposase_dom"/>
</dbReference>
<feature type="region of interest" description="Disordered" evidence="5">
    <location>
        <begin position="568"/>
        <end position="607"/>
    </location>
</feature>
<evidence type="ECO:0008006" key="10">
    <source>
        <dbReference type="Google" id="ProtNLM"/>
    </source>
</evidence>
<feature type="domain" description="CCHC-type" evidence="6">
    <location>
        <begin position="468"/>
        <end position="483"/>
    </location>
</feature>
<dbReference type="PANTHER" id="PTHR31973:SF187">
    <property type="entry name" value="MUTATOR TRANSPOSASE MUDRA PROTEIN"/>
    <property type="match status" value="1"/>
</dbReference>
<keyword evidence="8" id="KW-1185">Reference proteome</keyword>
<dbReference type="InterPro" id="IPR007527">
    <property type="entry name" value="Znf_SWIM"/>
</dbReference>
<dbReference type="GO" id="GO:0008270">
    <property type="term" value="F:zinc ion binding"/>
    <property type="evidence" value="ECO:0007669"/>
    <property type="project" value="UniProtKB-KW"/>
</dbReference>
<dbReference type="AlphaFoldDB" id="A0A6P6WSR3"/>
<dbReference type="Proteomes" id="UP001652660">
    <property type="component" value="Chromosome 3c"/>
</dbReference>
<evidence type="ECO:0000259" key="6">
    <source>
        <dbReference type="PROSITE" id="PS50158"/>
    </source>
</evidence>
<feature type="compositionally biased region" description="Basic residues" evidence="5">
    <location>
        <begin position="530"/>
        <end position="540"/>
    </location>
</feature>
<feature type="region of interest" description="Disordered" evidence="5">
    <location>
        <begin position="477"/>
        <end position="541"/>
    </location>
</feature>
<dbReference type="SMART" id="SM00575">
    <property type="entry name" value="ZnF_PMZ"/>
    <property type="match status" value="1"/>
</dbReference>
<evidence type="ECO:0000256" key="3">
    <source>
        <dbReference type="ARBA" id="ARBA00022833"/>
    </source>
</evidence>
<reference evidence="8" key="1">
    <citation type="journal article" date="2025" name="Foods">
        <title>Unveiling the Microbial Signatures of Arabica Coffee Cherries: Insights into Ripeness Specific Diversity, Functional Traits, and Implications for Quality and Safety.</title>
        <authorList>
            <consortium name="RefSeq"/>
            <person name="Tenea G.N."/>
            <person name="Cifuentes V."/>
            <person name="Reyes P."/>
            <person name="Cevallos-Vallejos M."/>
        </authorList>
    </citation>
    <scope>NUCLEOTIDE SEQUENCE [LARGE SCALE GENOMIC DNA]</scope>
</reference>
<feature type="domain" description="SWIM-type" evidence="7">
    <location>
        <begin position="357"/>
        <end position="389"/>
    </location>
</feature>
<dbReference type="GeneID" id="113735672"/>
<feature type="region of interest" description="Disordered" evidence="5">
    <location>
        <begin position="431"/>
        <end position="458"/>
    </location>
</feature>